<dbReference type="GO" id="GO:0009086">
    <property type="term" value="P:methionine biosynthetic process"/>
    <property type="evidence" value="ECO:0007669"/>
    <property type="project" value="TreeGrafter"/>
</dbReference>
<evidence type="ECO:0000256" key="6">
    <source>
        <dbReference type="ARBA" id="ARBA00022857"/>
    </source>
</evidence>
<dbReference type="NCBIfam" id="TIGR00677">
    <property type="entry name" value="fadh2_euk"/>
    <property type="match status" value="1"/>
</dbReference>
<dbReference type="GO" id="GO:0071949">
    <property type="term" value="F:FAD binding"/>
    <property type="evidence" value="ECO:0007669"/>
    <property type="project" value="TreeGrafter"/>
</dbReference>
<evidence type="ECO:0000256" key="7">
    <source>
        <dbReference type="ARBA" id="ARBA00023002"/>
    </source>
</evidence>
<comment type="cofactor">
    <cofactor evidence="1">
        <name>FAD</name>
        <dbReference type="ChEBI" id="CHEBI:57692"/>
    </cofactor>
</comment>
<proteinExistence type="inferred from homology"/>
<dbReference type="SUPFAM" id="SSF51730">
    <property type="entry name" value="FAD-linked oxidoreductase"/>
    <property type="match status" value="1"/>
</dbReference>
<evidence type="ECO:0000256" key="5">
    <source>
        <dbReference type="ARBA" id="ARBA00022827"/>
    </source>
</evidence>
<evidence type="ECO:0000259" key="10">
    <source>
        <dbReference type="Pfam" id="PF21895"/>
    </source>
</evidence>
<dbReference type="InterPro" id="IPR029041">
    <property type="entry name" value="FAD-linked_oxidoreductase-like"/>
</dbReference>
<keyword evidence="4" id="KW-0285">Flavoprotein</keyword>
<dbReference type="GO" id="GO:0005829">
    <property type="term" value="C:cytosol"/>
    <property type="evidence" value="ECO:0007669"/>
    <property type="project" value="TreeGrafter"/>
</dbReference>
<evidence type="ECO:0000256" key="9">
    <source>
        <dbReference type="SAM" id="MobiDB-lite"/>
    </source>
</evidence>
<dbReference type="GO" id="GO:0004489">
    <property type="term" value="F:methylenetetrahydrofolate reductase [NAD(P)H] activity"/>
    <property type="evidence" value="ECO:0007669"/>
    <property type="project" value="UniProtKB-EC"/>
</dbReference>
<keyword evidence="5" id="KW-0274">FAD</keyword>
<evidence type="ECO:0000313" key="11">
    <source>
        <dbReference type="EMBL" id="WFC99400.1"/>
    </source>
</evidence>
<dbReference type="InterPro" id="IPR003171">
    <property type="entry name" value="Mehydrof_redctse-like"/>
</dbReference>
<dbReference type="PANTHER" id="PTHR45754:SF3">
    <property type="entry name" value="METHYLENETETRAHYDROFOLATE REDUCTASE (NADPH)"/>
    <property type="match status" value="1"/>
</dbReference>
<dbReference type="Pfam" id="PF21895">
    <property type="entry name" value="MTHFR_C"/>
    <property type="match status" value="1"/>
</dbReference>
<keyword evidence="7 11" id="KW-0560">Oxidoreductase</keyword>
<comment type="pathway">
    <text evidence="2 8">One-carbon metabolism; tetrahydrofolate interconversion.</text>
</comment>
<dbReference type="Proteomes" id="UP001219567">
    <property type="component" value="Chromosome 2"/>
</dbReference>
<dbReference type="EMBL" id="CP119944">
    <property type="protein sequence ID" value="WFC99400.1"/>
    <property type="molecule type" value="Genomic_DNA"/>
</dbReference>
<feature type="compositionally biased region" description="Polar residues" evidence="9">
    <location>
        <begin position="616"/>
        <end position="629"/>
    </location>
</feature>
<evidence type="ECO:0000256" key="8">
    <source>
        <dbReference type="RuleBase" id="RU004254"/>
    </source>
</evidence>
<sequence>MAEASSKITTKLERAKAEGRTWWSFEYFPPRTPQGLQNLYDRIERMAKLGPEFVDITWNAGGRTSDLTVSLVRTVHAYFGLETCMHITCTNMPRSKIDVALHEAKQYGCRNLLALRGDPPANGSAWEPTAAGFSHAYELVEYIREKYQDYFTIAVAGFPEGHPEEVDGIEIEVQRLKAKVDAGADFIFTQMFYNFDIFAEWVLRIRQAGITVPIVPGVMPIQNYGGFTRAVARFRSKVPQYFHDALDPIKDDDEAVRKVGTQLVGDMCRKILDTKQLDIHGLHIYTMNLERGSRMLLEYLGLTQPVNPPLPWKPSLTPKRREERIRPIFWANRSKSYIHRTENWDEFPNGRWGDARSPAYGDVDTHGAQLRFTPEDALELWGTPESVQDLRSLFARFCAGDLTCLPWSDAPVAKETKVIDQMLIQLNQRGYLTINSQPPVNGARSDDPVHGWGPKNGYVYQKAYLEFFVSPLMLDELLSRIEKHPQITYHAVNNQGDMRTNTTSDAPNAVTWGCFPHSEVQQPTIVESISFLAWKDEAYEIGRNWANLYPEGSKTRQLLTQVFDTYFLVNVVHNDFKQDLAIFEPFLASSEPSDDHHNATPLLNGSGKPTEHDTDGVSSLSTSMQATIV</sequence>
<feature type="domain" description="MTHFR SAM-binding regulatory" evidence="10">
    <location>
        <begin position="309"/>
        <end position="582"/>
    </location>
</feature>
<evidence type="ECO:0000313" key="12">
    <source>
        <dbReference type="Proteomes" id="UP001219567"/>
    </source>
</evidence>
<name>A0AAJ6CHJ4_9BASI</name>
<dbReference type="PANTHER" id="PTHR45754">
    <property type="entry name" value="METHYLENETETRAHYDROFOLATE REDUCTASE"/>
    <property type="match status" value="1"/>
</dbReference>
<dbReference type="InterPro" id="IPR053806">
    <property type="entry name" value="MTHFR_C"/>
</dbReference>
<dbReference type="FunFam" id="3.20.20.220:FF:000002">
    <property type="entry name" value="Methylenetetrahydrofolate reductase"/>
    <property type="match status" value="1"/>
</dbReference>
<dbReference type="EC" id="1.5.1.20" evidence="11"/>
<keyword evidence="6" id="KW-0521">NADP</keyword>
<comment type="similarity">
    <text evidence="3">Belongs to the methylenetetrahydrofolate reductase family.</text>
</comment>
<dbReference type="Gene3D" id="3.20.20.220">
    <property type="match status" value="1"/>
</dbReference>
<evidence type="ECO:0000256" key="3">
    <source>
        <dbReference type="ARBA" id="ARBA00006743"/>
    </source>
</evidence>
<reference evidence="11 12" key="1">
    <citation type="submission" date="2023-03" db="EMBL/GenBank/DDBJ databases">
        <title>Mating type loci evolution in Malassezia.</title>
        <authorList>
            <person name="Coelho M.A."/>
        </authorList>
    </citation>
    <scope>NUCLEOTIDE SEQUENCE [LARGE SCALE GENOMIC DNA]</scope>
    <source>
        <strain evidence="11 12">CBS 9725</strain>
    </source>
</reference>
<gene>
    <name evidence="11" type="primary">MET13</name>
    <name evidence="11" type="ORF">MYAM1_002144</name>
</gene>
<dbReference type="InterPro" id="IPR004621">
    <property type="entry name" value="Fadh2_euk"/>
</dbReference>
<keyword evidence="12" id="KW-1185">Reference proteome</keyword>
<dbReference type="Pfam" id="PF02219">
    <property type="entry name" value="MTHFR"/>
    <property type="match status" value="1"/>
</dbReference>
<feature type="region of interest" description="Disordered" evidence="9">
    <location>
        <begin position="593"/>
        <end position="629"/>
    </location>
</feature>
<evidence type="ECO:0000256" key="1">
    <source>
        <dbReference type="ARBA" id="ARBA00001974"/>
    </source>
</evidence>
<dbReference type="GO" id="GO:0035999">
    <property type="term" value="P:tetrahydrofolate interconversion"/>
    <property type="evidence" value="ECO:0007669"/>
    <property type="project" value="TreeGrafter"/>
</dbReference>
<protein>
    <submittedName>
        <fullName evidence="11">Methylenetetrahydrofolate reductase [NAD(P)H]</fullName>
        <ecNumber evidence="11">1.5.1.20</ecNumber>
    </submittedName>
</protein>
<accession>A0AAJ6CHJ4</accession>
<organism evidence="11 12">
    <name type="scientific">Malassezia yamatoensis</name>
    <dbReference type="NCBI Taxonomy" id="253288"/>
    <lineage>
        <taxon>Eukaryota</taxon>
        <taxon>Fungi</taxon>
        <taxon>Dikarya</taxon>
        <taxon>Basidiomycota</taxon>
        <taxon>Ustilaginomycotina</taxon>
        <taxon>Malasseziomycetes</taxon>
        <taxon>Malasseziales</taxon>
        <taxon>Malasseziaceae</taxon>
        <taxon>Malassezia</taxon>
    </lineage>
</organism>
<evidence type="ECO:0000256" key="2">
    <source>
        <dbReference type="ARBA" id="ARBA00004777"/>
    </source>
</evidence>
<dbReference type="CDD" id="cd00537">
    <property type="entry name" value="MTHFR"/>
    <property type="match status" value="1"/>
</dbReference>
<evidence type="ECO:0000256" key="4">
    <source>
        <dbReference type="ARBA" id="ARBA00022630"/>
    </source>
</evidence>
<dbReference type="AlphaFoldDB" id="A0AAJ6CHJ4"/>